<name>A0A6A4HXF1_9AGAR</name>
<evidence type="ECO:0000313" key="1">
    <source>
        <dbReference type="EMBL" id="KAE9403199.1"/>
    </source>
</evidence>
<proteinExistence type="predicted"/>
<protein>
    <submittedName>
        <fullName evidence="1">Uncharacterized protein</fullName>
    </submittedName>
</protein>
<sequence length="100" mass="11491">MLTSAHFTPFLSRLQFFSFAVHCRDCSYCTKMSRLCQCRRLLYHPSTDFLSLALILPHSVRDMRLVDVGGKEARAWKEEDLRELDPKAEELKAQISAAVS</sequence>
<evidence type="ECO:0000313" key="2">
    <source>
        <dbReference type="Proteomes" id="UP000799118"/>
    </source>
</evidence>
<reference evidence="1" key="1">
    <citation type="journal article" date="2019" name="Environ. Microbiol.">
        <title>Fungal ecological strategies reflected in gene transcription - a case study of two litter decomposers.</title>
        <authorList>
            <person name="Barbi F."/>
            <person name="Kohler A."/>
            <person name="Barry K."/>
            <person name="Baskaran P."/>
            <person name="Daum C."/>
            <person name="Fauchery L."/>
            <person name="Ihrmark K."/>
            <person name="Kuo A."/>
            <person name="LaButti K."/>
            <person name="Lipzen A."/>
            <person name="Morin E."/>
            <person name="Grigoriev I.V."/>
            <person name="Henrissat B."/>
            <person name="Lindahl B."/>
            <person name="Martin F."/>
        </authorList>
    </citation>
    <scope>NUCLEOTIDE SEQUENCE</scope>
    <source>
        <strain evidence="1">JB14</strain>
    </source>
</reference>
<accession>A0A6A4HXF1</accession>
<dbReference type="EMBL" id="ML769427">
    <property type="protein sequence ID" value="KAE9403199.1"/>
    <property type="molecule type" value="Genomic_DNA"/>
</dbReference>
<organism evidence="1 2">
    <name type="scientific">Gymnopus androsaceus JB14</name>
    <dbReference type="NCBI Taxonomy" id="1447944"/>
    <lineage>
        <taxon>Eukaryota</taxon>
        <taxon>Fungi</taxon>
        <taxon>Dikarya</taxon>
        <taxon>Basidiomycota</taxon>
        <taxon>Agaricomycotina</taxon>
        <taxon>Agaricomycetes</taxon>
        <taxon>Agaricomycetidae</taxon>
        <taxon>Agaricales</taxon>
        <taxon>Marasmiineae</taxon>
        <taxon>Omphalotaceae</taxon>
        <taxon>Gymnopus</taxon>
    </lineage>
</organism>
<gene>
    <name evidence="1" type="ORF">BT96DRAFT_498675</name>
</gene>
<dbReference type="AlphaFoldDB" id="A0A6A4HXF1"/>
<dbReference type="Proteomes" id="UP000799118">
    <property type="component" value="Unassembled WGS sequence"/>
</dbReference>
<keyword evidence="2" id="KW-1185">Reference proteome</keyword>